<dbReference type="InterPro" id="IPR000504">
    <property type="entry name" value="RRM_dom"/>
</dbReference>
<feature type="domain" description="RRM" evidence="3">
    <location>
        <begin position="58"/>
        <end position="108"/>
    </location>
</feature>
<dbReference type="InterPro" id="IPR035979">
    <property type="entry name" value="RBD_domain_sf"/>
</dbReference>
<dbReference type="InterPro" id="IPR050441">
    <property type="entry name" value="RBM"/>
</dbReference>
<dbReference type="SUPFAM" id="SSF54928">
    <property type="entry name" value="RNA-binding domain, RBD"/>
    <property type="match status" value="1"/>
</dbReference>
<keyword evidence="1 2" id="KW-0694">RNA-binding</keyword>
<keyword evidence="5" id="KW-1185">Reference proteome</keyword>
<reference evidence="4" key="2">
    <citation type="submission" date="2025-09" db="UniProtKB">
        <authorList>
            <consortium name="Ensembl"/>
        </authorList>
    </citation>
    <scope>IDENTIFICATION</scope>
</reference>
<evidence type="ECO:0000256" key="1">
    <source>
        <dbReference type="ARBA" id="ARBA00022884"/>
    </source>
</evidence>
<dbReference type="Gene3D" id="3.30.70.330">
    <property type="match status" value="1"/>
</dbReference>
<dbReference type="PANTHER" id="PTHR48034">
    <property type="entry name" value="TRANSFORMER-2 SEX-DETERMINING PROTEIN-RELATED"/>
    <property type="match status" value="1"/>
</dbReference>
<evidence type="ECO:0000313" key="4">
    <source>
        <dbReference type="Ensembl" id="ENSNMLP00000005263.1"/>
    </source>
</evidence>
<evidence type="ECO:0000256" key="2">
    <source>
        <dbReference type="PROSITE-ProRule" id="PRU00176"/>
    </source>
</evidence>
<sequence>MTRCCNAHVCPRCIHSKGSAQVVITSPPVGIRTVPPLKSRLPGRRKRRDRGKLFIGAEVFGKYGILEEVDVVRDTDTGRSRGFGFVKYADAKRAEDALEAMKGRTLDGGESGSGPPNRLGGCPVGESVCIQSTPAELHSPRMALVPQRPSAYQMFCKPVGWFLGSLPQGRQENGPSGITAMSLLGLRGNGTAASRTQGASSLTTAMFRPWS</sequence>
<dbReference type="Pfam" id="PF00076">
    <property type="entry name" value="RRM_1"/>
    <property type="match status" value="1"/>
</dbReference>
<evidence type="ECO:0000313" key="5">
    <source>
        <dbReference type="Proteomes" id="UP000694523"/>
    </source>
</evidence>
<dbReference type="AlphaFoldDB" id="A0A8C6SEW6"/>
<dbReference type="PROSITE" id="PS50102">
    <property type="entry name" value="RRM"/>
    <property type="match status" value="1"/>
</dbReference>
<name>A0A8C6SEW6_9GOBI</name>
<reference evidence="4" key="1">
    <citation type="submission" date="2025-08" db="UniProtKB">
        <authorList>
            <consortium name="Ensembl"/>
        </authorList>
    </citation>
    <scope>IDENTIFICATION</scope>
</reference>
<organism evidence="4 5">
    <name type="scientific">Neogobius melanostomus</name>
    <name type="common">round goby</name>
    <dbReference type="NCBI Taxonomy" id="47308"/>
    <lineage>
        <taxon>Eukaryota</taxon>
        <taxon>Metazoa</taxon>
        <taxon>Chordata</taxon>
        <taxon>Craniata</taxon>
        <taxon>Vertebrata</taxon>
        <taxon>Euteleostomi</taxon>
        <taxon>Actinopterygii</taxon>
        <taxon>Neopterygii</taxon>
        <taxon>Teleostei</taxon>
        <taxon>Neoteleostei</taxon>
        <taxon>Acanthomorphata</taxon>
        <taxon>Gobiaria</taxon>
        <taxon>Gobiiformes</taxon>
        <taxon>Gobioidei</taxon>
        <taxon>Gobiidae</taxon>
        <taxon>Benthophilinae</taxon>
        <taxon>Neogobiini</taxon>
        <taxon>Neogobius</taxon>
    </lineage>
</organism>
<protein>
    <recommendedName>
        <fullName evidence="3">RRM domain-containing protein</fullName>
    </recommendedName>
</protein>
<proteinExistence type="predicted"/>
<dbReference type="Ensembl" id="ENSNMLT00000006052.1">
    <property type="protein sequence ID" value="ENSNMLP00000005263.1"/>
    <property type="gene ID" value="ENSNMLG00000003849.1"/>
</dbReference>
<accession>A0A8C6SEW6</accession>
<dbReference type="SMART" id="SM00360">
    <property type="entry name" value="RRM"/>
    <property type="match status" value="1"/>
</dbReference>
<dbReference type="GO" id="GO:0003723">
    <property type="term" value="F:RNA binding"/>
    <property type="evidence" value="ECO:0007669"/>
    <property type="project" value="UniProtKB-UniRule"/>
</dbReference>
<dbReference type="Proteomes" id="UP000694523">
    <property type="component" value="Unplaced"/>
</dbReference>
<dbReference type="InterPro" id="IPR012677">
    <property type="entry name" value="Nucleotide-bd_a/b_plait_sf"/>
</dbReference>
<evidence type="ECO:0000259" key="3">
    <source>
        <dbReference type="PROSITE" id="PS50102"/>
    </source>
</evidence>